<evidence type="ECO:0000313" key="1">
    <source>
        <dbReference type="EMBL" id="OGZ20261.1"/>
    </source>
</evidence>
<organism evidence="1 2">
    <name type="scientific">Candidatus Lloydbacteria bacterium RIFOXYC12_FULL_46_25</name>
    <dbReference type="NCBI Taxonomy" id="1798670"/>
    <lineage>
        <taxon>Bacteria</taxon>
        <taxon>Candidatus Lloydiibacteriota</taxon>
    </lineage>
</organism>
<gene>
    <name evidence="1" type="ORF">A2494_03265</name>
</gene>
<dbReference type="SUPFAM" id="SSF143100">
    <property type="entry name" value="TTHA1013/TTHA0281-like"/>
    <property type="match status" value="1"/>
</dbReference>
<reference evidence="1 2" key="1">
    <citation type="journal article" date="2016" name="Nat. Commun.">
        <title>Thousands of microbial genomes shed light on interconnected biogeochemical processes in an aquifer system.</title>
        <authorList>
            <person name="Anantharaman K."/>
            <person name="Brown C.T."/>
            <person name="Hug L.A."/>
            <person name="Sharon I."/>
            <person name="Castelle C.J."/>
            <person name="Probst A.J."/>
            <person name="Thomas B.C."/>
            <person name="Singh A."/>
            <person name="Wilkins M.J."/>
            <person name="Karaoz U."/>
            <person name="Brodie E.L."/>
            <person name="Williams K.H."/>
            <person name="Hubbard S.S."/>
            <person name="Banfield J.F."/>
        </authorList>
    </citation>
    <scope>NUCLEOTIDE SEQUENCE [LARGE SCALE GENOMIC DNA]</scope>
</reference>
<dbReference type="Pfam" id="PF05534">
    <property type="entry name" value="HicB"/>
    <property type="match status" value="1"/>
</dbReference>
<name>A0A1G2E4S0_9BACT</name>
<dbReference type="EMBL" id="MHLU01000024">
    <property type="protein sequence ID" value="OGZ20261.1"/>
    <property type="molecule type" value="Genomic_DNA"/>
</dbReference>
<proteinExistence type="predicted"/>
<evidence type="ECO:0000313" key="2">
    <source>
        <dbReference type="Proteomes" id="UP000178106"/>
    </source>
</evidence>
<sequence length="108" mass="12319">MEYKGYIGKVEINDEAGILYGEVINLRDVITFEGTSVDEIQKAFRESIDDYLDFCAQRGESPEKPFSGKFVIRLPAELHRMAYVQAKLEDKSLNGWVTEVLQTALQNQ</sequence>
<comment type="caution">
    <text evidence="1">The sequence shown here is derived from an EMBL/GenBank/DDBJ whole genome shotgun (WGS) entry which is preliminary data.</text>
</comment>
<accession>A0A1G2E4S0</accession>
<dbReference type="InterPro" id="IPR008651">
    <property type="entry name" value="Uncharacterised_HicB"/>
</dbReference>
<dbReference type="Proteomes" id="UP000178106">
    <property type="component" value="Unassembled WGS sequence"/>
</dbReference>
<protein>
    <submittedName>
        <fullName evidence="1">Antitoxin HicB</fullName>
    </submittedName>
</protein>
<dbReference type="InterPro" id="IPR010985">
    <property type="entry name" value="Ribbon_hlx_hlx"/>
</dbReference>
<dbReference type="SUPFAM" id="SSF47598">
    <property type="entry name" value="Ribbon-helix-helix"/>
    <property type="match status" value="1"/>
</dbReference>
<dbReference type="InterPro" id="IPR035069">
    <property type="entry name" value="TTHA1013/TTHA0281-like"/>
</dbReference>
<dbReference type="AlphaFoldDB" id="A0A1G2E4S0"/>
<dbReference type="GO" id="GO:0006355">
    <property type="term" value="P:regulation of DNA-templated transcription"/>
    <property type="evidence" value="ECO:0007669"/>
    <property type="project" value="InterPro"/>
</dbReference>